<evidence type="ECO:0000313" key="2">
    <source>
        <dbReference type="Proteomes" id="UP000053825"/>
    </source>
</evidence>
<dbReference type="GO" id="GO:0032259">
    <property type="term" value="P:methylation"/>
    <property type="evidence" value="ECO:0007669"/>
    <property type="project" value="UniProtKB-KW"/>
</dbReference>
<keyword evidence="1" id="KW-0489">Methyltransferase</keyword>
<reference evidence="1 2" key="1">
    <citation type="submission" date="2015-07" db="EMBL/GenBank/DDBJ databases">
        <title>The genome of Habropoda laboriosa.</title>
        <authorList>
            <person name="Pan H."/>
            <person name="Kapheim K."/>
        </authorList>
    </citation>
    <scope>NUCLEOTIDE SEQUENCE [LARGE SCALE GENOMIC DNA]</scope>
    <source>
        <strain evidence="1">0110345459</strain>
    </source>
</reference>
<dbReference type="EMBL" id="KQ415227">
    <property type="protein sequence ID" value="KOC58728.1"/>
    <property type="molecule type" value="Genomic_DNA"/>
</dbReference>
<evidence type="ECO:0000313" key="1">
    <source>
        <dbReference type="EMBL" id="KOC58728.1"/>
    </source>
</evidence>
<name>A0A0L7QJD1_9HYME</name>
<dbReference type="Gene3D" id="3.30.420.10">
    <property type="entry name" value="Ribonuclease H-like superfamily/Ribonuclease H"/>
    <property type="match status" value="1"/>
</dbReference>
<dbReference type="GO" id="GO:0003676">
    <property type="term" value="F:nucleic acid binding"/>
    <property type="evidence" value="ECO:0007669"/>
    <property type="project" value="InterPro"/>
</dbReference>
<dbReference type="Proteomes" id="UP000053825">
    <property type="component" value="Unassembled WGS sequence"/>
</dbReference>
<dbReference type="PANTHER" id="PTHR46060:SF3">
    <property type="entry name" value="PROTEIN GVQW3"/>
    <property type="match status" value="1"/>
</dbReference>
<dbReference type="InterPro" id="IPR052709">
    <property type="entry name" value="Transposase-MT_Hybrid"/>
</dbReference>
<dbReference type="PANTHER" id="PTHR46060">
    <property type="entry name" value="MARINER MOS1 TRANSPOSASE-LIKE PROTEIN"/>
    <property type="match status" value="1"/>
</dbReference>
<feature type="non-terminal residue" evidence="1">
    <location>
        <position position="1"/>
    </location>
</feature>
<dbReference type="AlphaFoldDB" id="A0A0L7QJD1"/>
<dbReference type="GO" id="GO:0008168">
    <property type="term" value="F:methyltransferase activity"/>
    <property type="evidence" value="ECO:0007669"/>
    <property type="project" value="UniProtKB-KW"/>
</dbReference>
<dbReference type="STRING" id="597456.A0A0L7QJD1"/>
<protein>
    <submittedName>
        <fullName evidence="1">Histone-lysine N-methyltransferase SETMAR</fullName>
    </submittedName>
</protein>
<dbReference type="InterPro" id="IPR036397">
    <property type="entry name" value="RNaseH_sf"/>
</dbReference>
<accession>A0A0L7QJD1</accession>
<keyword evidence="1" id="KW-0808">Transferase</keyword>
<organism evidence="1 2">
    <name type="scientific">Habropoda laboriosa</name>
    <dbReference type="NCBI Taxonomy" id="597456"/>
    <lineage>
        <taxon>Eukaryota</taxon>
        <taxon>Metazoa</taxon>
        <taxon>Ecdysozoa</taxon>
        <taxon>Arthropoda</taxon>
        <taxon>Hexapoda</taxon>
        <taxon>Insecta</taxon>
        <taxon>Pterygota</taxon>
        <taxon>Neoptera</taxon>
        <taxon>Endopterygota</taxon>
        <taxon>Hymenoptera</taxon>
        <taxon>Apocrita</taxon>
        <taxon>Aculeata</taxon>
        <taxon>Apoidea</taxon>
        <taxon>Anthophila</taxon>
        <taxon>Apidae</taxon>
        <taxon>Habropoda</taxon>
    </lineage>
</organism>
<gene>
    <name evidence="1" type="ORF">WH47_05395</name>
</gene>
<proteinExistence type="predicted"/>
<sequence>HPPYSPDLYLIDFYFFGSVDNFATQTLFRKQENIENAFQQFLFLRDSNFYISEINALVNSWQRCIEYYGNYFKQECIISIELGFFKMNGLEQPKFSG</sequence>
<keyword evidence="2" id="KW-1185">Reference proteome</keyword>